<name>A0A1H3RAY3_9ACTN</name>
<feature type="domain" description="CBM2" evidence="5">
    <location>
        <begin position="242"/>
        <end position="335"/>
    </location>
</feature>
<evidence type="ECO:0000256" key="1">
    <source>
        <dbReference type="ARBA" id="ARBA00022723"/>
    </source>
</evidence>
<keyword evidence="7" id="KW-0119">Carbohydrate metabolism</keyword>
<dbReference type="InterPro" id="IPR006311">
    <property type="entry name" value="TAT_signal"/>
</dbReference>
<feature type="chain" id="PRO_5017196321" evidence="4">
    <location>
        <begin position="36"/>
        <end position="335"/>
    </location>
</feature>
<dbReference type="SUPFAM" id="SSF49384">
    <property type="entry name" value="Carbohydrate-binding domain"/>
    <property type="match status" value="1"/>
</dbReference>
<keyword evidence="7" id="KW-0624">Polysaccharide degradation</keyword>
<dbReference type="InterPro" id="IPR001919">
    <property type="entry name" value="CBD2"/>
</dbReference>
<organism evidence="7 8">
    <name type="scientific">Micromonospora pattaloongensis</name>
    <dbReference type="NCBI Taxonomy" id="405436"/>
    <lineage>
        <taxon>Bacteria</taxon>
        <taxon>Bacillati</taxon>
        <taxon>Actinomycetota</taxon>
        <taxon>Actinomycetes</taxon>
        <taxon>Micromonosporales</taxon>
        <taxon>Micromonosporaceae</taxon>
        <taxon>Micromonospora</taxon>
    </lineage>
</organism>
<sequence>MRSTRSADHGNRNRRTLVTGVVAAALTLVATTAIATTSEAAAACNGYVALTYDDGPNPGNTANLLNALRQNGLRATMFNVGQNARNNPSLVRAQVDAGMWVENHSYTHPHMTSLSQAQMQSELSQTQSAIQAGGAPAPKLFRPPYGETNSTLQSVASGLGLRTVTWDVDSGDWNGATTAQIVQKASTLQNGQIILMHDQYQTTLQAVPQIAANLASRNLCAGMISPSTGRAVAPDGGSPNPPPPGGGSCTATLSAGQSWSDRYNLNVSVSGATNWVVTMTIPSPAKVIATWNVSTSWNSTGNVMTARPNGSGNNWGVTIQHNGNRTWPTVSCRVG</sequence>
<dbReference type="GO" id="GO:0045493">
    <property type="term" value="P:xylan catabolic process"/>
    <property type="evidence" value="ECO:0007669"/>
    <property type="project" value="UniProtKB-KW"/>
</dbReference>
<keyword evidence="1" id="KW-0479">Metal-binding</keyword>
<dbReference type="STRING" id="405436.SAMN05444365_107165"/>
<dbReference type="InterPro" id="IPR050248">
    <property type="entry name" value="Polysacc_deacetylase_ArnD"/>
</dbReference>
<evidence type="ECO:0000313" key="7">
    <source>
        <dbReference type="EMBL" id="SDZ22398.1"/>
    </source>
</evidence>
<dbReference type="PANTHER" id="PTHR10587:SF133">
    <property type="entry name" value="CHITIN DEACETYLASE 1-RELATED"/>
    <property type="match status" value="1"/>
</dbReference>
<evidence type="ECO:0000313" key="8">
    <source>
        <dbReference type="Proteomes" id="UP000242415"/>
    </source>
</evidence>
<dbReference type="RefSeq" id="WP_091559322.1">
    <property type="nucleotide sequence ID" value="NZ_FNPH01000007.1"/>
</dbReference>
<dbReference type="OrthoDB" id="9801375at2"/>
<dbReference type="SMART" id="SM00637">
    <property type="entry name" value="CBD_II"/>
    <property type="match status" value="1"/>
</dbReference>
<evidence type="ECO:0000256" key="3">
    <source>
        <dbReference type="SAM" id="MobiDB-lite"/>
    </source>
</evidence>
<feature type="signal peptide" evidence="4">
    <location>
        <begin position="1"/>
        <end position="35"/>
    </location>
</feature>
<proteinExistence type="predicted"/>
<keyword evidence="4" id="KW-0732">Signal</keyword>
<keyword evidence="7" id="KW-0326">Glycosidase</keyword>
<evidence type="ECO:0000259" key="6">
    <source>
        <dbReference type="PROSITE" id="PS51677"/>
    </source>
</evidence>
<dbReference type="Gene3D" id="3.20.20.370">
    <property type="entry name" value="Glycoside hydrolase/deacetylase"/>
    <property type="match status" value="1"/>
</dbReference>
<dbReference type="PROSITE" id="PS51173">
    <property type="entry name" value="CBM2"/>
    <property type="match status" value="1"/>
</dbReference>
<dbReference type="PROSITE" id="PS51318">
    <property type="entry name" value="TAT"/>
    <property type="match status" value="1"/>
</dbReference>
<evidence type="ECO:0000256" key="2">
    <source>
        <dbReference type="ARBA" id="ARBA00022801"/>
    </source>
</evidence>
<protein>
    <submittedName>
        <fullName evidence="7">Endo-1,4-beta-xylanase</fullName>
    </submittedName>
</protein>
<keyword evidence="2 7" id="KW-0378">Hydrolase</keyword>
<feature type="domain" description="NodB homology" evidence="6">
    <location>
        <begin position="46"/>
        <end position="222"/>
    </location>
</feature>
<dbReference type="EMBL" id="FNPH01000007">
    <property type="protein sequence ID" value="SDZ22398.1"/>
    <property type="molecule type" value="Genomic_DNA"/>
</dbReference>
<dbReference type="SUPFAM" id="SSF88713">
    <property type="entry name" value="Glycoside hydrolase/deacetylase"/>
    <property type="match status" value="1"/>
</dbReference>
<evidence type="ECO:0000256" key="4">
    <source>
        <dbReference type="SAM" id="SignalP"/>
    </source>
</evidence>
<dbReference type="GO" id="GO:0030247">
    <property type="term" value="F:polysaccharide binding"/>
    <property type="evidence" value="ECO:0007669"/>
    <property type="project" value="UniProtKB-UniRule"/>
</dbReference>
<dbReference type="Proteomes" id="UP000242415">
    <property type="component" value="Unassembled WGS sequence"/>
</dbReference>
<dbReference type="PANTHER" id="PTHR10587">
    <property type="entry name" value="GLYCOSYL TRANSFERASE-RELATED"/>
    <property type="match status" value="1"/>
</dbReference>
<dbReference type="Gene3D" id="2.60.40.290">
    <property type="match status" value="1"/>
</dbReference>
<evidence type="ECO:0000259" key="5">
    <source>
        <dbReference type="PROSITE" id="PS51173"/>
    </source>
</evidence>
<dbReference type="InterPro" id="IPR012291">
    <property type="entry name" value="CBM2_carb-bd_dom_sf"/>
</dbReference>
<dbReference type="GO" id="GO:0046872">
    <property type="term" value="F:metal ion binding"/>
    <property type="evidence" value="ECO:0007669"/>
    <property type="project" value="UniProtKB-KW"/>
</dbReference>
<accession>A0A1H3RAY3</accession>
<dbReference type="AlphaFoldDB" id="A0A1H3RAY3"/>
<dbReference type="InterPro" id="IPR008965">
    <property type="entry name" value="CBM2/CBM3_carb-bd_dom_sf"/>
</dbReference>
<dbReference type="Pfam" id="PF01522">
    <property type="entry name" value="Polysacc_deac_1"/>
    <property type="match status" value="1"/>
</dbReference>
<dbReference type="GO" id="GO:0016810">
    <property type="term" value="F:hydrolase activity, acting on carbon-nitrogen (but not peptide) bonds"/>
    <property type="evidence" value="ECO:0007669"/>
    <property type="project" value="InterPro"/>
</dbReference>
<dbReference type="InterPro" id="IPR002509">
    <property type="entry name" value="NODB_dom"/>
</dbReference>
<dbReference type="GO" id="GO:0016020">
    <property type="term" value="C:membrane"/>
    <property type="evidence" value="ECO:0007669"/>
    <property type="project" value="TreeGrafter"/>
</dbReference>
<dbReference type="InterPro" id="IPR011330">
    <property type="entry name" value="Glyco_hydro/deAcase_b/a-brl"/>
</dbReference>
<gene>
    <name evidence="7" type="ORF">SAMN05444365_107165</name>
</gene>
<keyword evidence="7" id="KW-0858">Xylan degradation</keyword>
<keyword evidence="8" id="KW-1185">Reference proteome</keyword>
<dbReference type="CDD" id="cd10953">
    <property type="entry name" value="CE4_SlAXE_like"/>
    <property type="match status" value="1"/>
</dbReference>
<dbReference type="PROSITE" id="PS51677">
    <property type="entry name" value="NODB"/>
    <property type="match status" value="1"/>
</dbReference>
<dbReference type="GO" id="GO:0004553">
    <property type="term" value="F:hydrolase activity, hydrolyzing O-glycosyl compounds"/>
    <property type="evidence" value="ECO:0007669"/>
    <property type="project" value="InterPro"/>
</dbReference>
<feature type="region of interest" description="Disordered" evidence="3">
    <location>
        <begin position="230"/>
        <end position="253"/>
    </location>
</feature>
<reference evidence="8" key="1">
    <citation type="submission" date="2016-10" db="EMBL/GenBank/DDBJ databases">
        <authorList>
            <person name="Varghese N."/>
            <person name="Submissions S."/>
        </authorList>
    </citation>
    <scope>NUCLEOTIDE SEQUENCE [LARGE SCALE GENOMIC DNA]</scope>
    <source>
        <strain evidence="8">DSM 45245</strain>
    </source>
</reference>